<evidence type="ECO:0000256" key="6">
    <source>
        <dbReference type="ARBA" id="ARBA00022989"/>
    </source>
</evidence>
<dbReference type="InterPro" id="IPR050360">
    <property type="entry name" value="MFS_Sugar_Transporters"/>
</dbReference>
<dbReference type="Gene3D" id="1.20.1250.20">
    <property type="entry name" value="MFS general substrate transporter like domains"/>
    <property type="match status" value="1"/>
</dbReference>
<sequence length="558" mass="60739">MGFSRAPEDRPTPPEVYGYRPYMLTFLACLGSWMFGYNNGVIAGVLVLPSFVYTFHLPTPGTPAYNTIIENIVSLLQIGGLLGAMATFPGMKSWGRKVALAISAAIYMVGAVVQTFSCGKLSMMYAGRFITGLGAGGATVVVPLYIAELSPPSIRGSLVGIYEINNQLSSLLGYWCNYIVNEYIAGTSIRQYQIPLAMQIIPSILLILASLLILPESPRFLVKKSRADEARKVLAYVRHLSVEHEYVGLEMQEIEEAVRREDNPGGVGGSGNGEGGRWGLVSELWWKGNRGRVLIGVALMIGQNFTGINGVNFYTPTIFKSIGFSGTKVVLLASGMYAAVKTIATIISLVFFIDRLGRRKLLITSSIGTCLPLWYIGAFVTAQNIDLKVEQEKSVAGWVAIVCVYVYAASFSVAWNGVVWVYCAEIFPTRIKELAVCLTTAVQWICQFIVARSSPSMLTKLRGGFFFFFASCITIMGLFVFFLVPETKGRTLEGMDEVFGSAYGDAIENETGAGAMESVRLDEGGLNSMHSQIRRKEGAGDEITKVATHQQAVPMASL</sequence>
<gene>
    <name evidence="12" type="ORF">IFR04_008759</name>
</gene>
<feature type="transmembrane region" description="Helical" evidence="10">
    <location>
        <begin position="395"/>
        <end position="422"/>
    </location>
</feature>
<feature type="transmembrane region" description="Helical" evidence="10">
    <location>
        <begin position="463"/>
        <end position="484"/>
    </location>
</feature>
<feature type="transmembrane region" description="Helical" evidence="10">
    <location>
        <begin position="335"/>
        <end position="354"/>
    </location>
</feature>
<keyword evidence="13" id="KW-1185">Reference proteome</keyword>
<dbReference type="InterPro" id="IPR005828">
    <property type="entry name" value="MFS_sugar_transport-like"/>
</dbReference>
<keyword evidence="4 10" id="KW-0812">Transmembrane</keyword>
<keyword evidence="6 10" id="KW-1133">Transmembrane helix</keyword>
<dbReference type="GO" id="GO:0005351">
    <property type="term" value="F:carbohydrate:proton symporter activity"/>
    <property type="evidence" value="ECO:0007669"/>
    <property type="project" value="TreeGrafter"/>
</dbReference>
<feature type="transmembrane region" description="Helical" evidence="10">
    <location>
        <begin position="129"/>
        <end position="147"/>
    </location>
</feature>
<feature type="transmembrane region" description="Helical" evidence="10">
    <location>
        <begin position="293"/>
        <end position="315"/>
    </location>
</feature>
<evidence type="ECO:0000313" key="12">
    <source>
        <dbReference type="EMBL" id="KAG4418098.1"/>
    </source>
</evidence>
<keyword evidence="5" id="KW-0672">Quinate metabolism</keyword>
<comment type="caution">
    <text evidence="12">The sequence shown here is derived from an EMBL/GenBank/DDBJ whole genome shotgun (WGS) entry which is preliminary data.</text>
</comment>
<dbReference type="NCBIfam" id="TIGR00879">
    <property type="entry name" value="SP"/>
    <property type="match status" value="1"/>
</dbReference>
<feature type="transmembrane region" description="Helical" evidence="10">
    <location>
        <begin position="361"/>
        <end position="383"/>
    </location>
</feature>
<dbReference type="InterPro" id="IPR036259">
    <property type="entry name" value="MFS_trans_sf"/>
</dbReference>
<feature type="transmembrane region" description="Helical" evidence="10">
    <location>
        <begin position="21"/>
        <end position="48"/>
    </location>
</feature>
<dbReference type="InterPro" id="IPR020846">
    <property type="entry name" value="MFS_dom"/>
</dbReference>
<dbReference type="PANTHER" id="PTHR48022:SF34">
    <property type="entry name" value="MAJOR FACILITATOR SUPERFAMILY (MFS) PROFILE DOMAIN-CONTAINING PROTEIN-RELATED"/>
    <property type="match status" value="1"/>
</dbReference>
<evidence type="ECO:0000256" key="5">
    <source>
        <dbReference type="ARBA" id="ARBA00022911"/>
    </source>
</evidence>
<dbReference type="OrthoDB" id="508119at2759"/>
<dbReference type="EMBL" id="JAFJYH010000137">
    <property type="protein sequence ID" value="KAG4418098.1"/>
    <property type="molecule type" value="Genomic_DNA"/>
</dbReference>
<organism evidence="12 13">
    <name type="scientific">Cadophora malorum</name>
    <dbReference type="NCBI Taxonomy" id="108018"/>
    <lineage>
        <taxon>Eukaryota</taxon>
        <taxon>Fungi</taxon>
        <taxon>Dikarya</taxon>
        <taxon>Ascomycota</taxon>
        <taxon>Pezizomycotina</taxon>
        <taxon>Leotiomycetes</taxon>
        <taxon>Helotiales</taxon>
        <taxon>Ploettnerulaceae</taxon>
        <taxon>Cadophora</taxon>
    </lineage>
</organism>
<evidence type="ECO:0000256" key="3">
    <source>
        <dbReference type="ARBA" id="ARBA00022448"/>
    </source>
</evidence>
<dbReference type="Proteomes" id="UP000664132">
    <property type="component" value="Unassembled WGS sequence"/>
</dbReference>
<dbReference type="FunFam" id="1.20.1250.20:FF:000134">
    <property type="entry name" value="MFS sugar transporter protein"/>
    <property type="match status" value="1"/>
</dbReference>
<dbReference type="PROSITE" id="PS50850">
    <property type="entry name" value="MFS"/>
    <property type="match status" value="1"/>
</dbReference>
<evidence type="ECO:0000313" key="13">
    <source>
        <dbReference type="Proteomes" id="UP000664132"/>
    </source>
</evidence>
<evidence type="ECO:0000256" key="2">
    <source>
        <dbReference type="ARBA" id="ARBA00010992"/>
    </source>
</evidence>
<comment type="similarity">
    <text evidence="2 9">Belongs to the major facilitator superfamily. Sugar transporter (TC 2.A.1.1) family.</text>
</comment>
<reference evidence="12" key="1">
    <citation type="submission" date="2021-02" db="EMBL/GenBank/DDBJ databases">
        <title>Genome sequence Cadophora malorum strain M34.</title>
        <authorList>
            <person name="Stefanovic E."/>
            <person name="Vu D."/>
            <person name="Scully C."/>
            <person name="Dijksterhuis J."/>
            <person name="Roader J."/>
            <person name="Houbraken J."/>
        </authorList>
    </citation>
    <scope>NUCLEOTIDE SEQUENCE</scope>
    <source>
        <strain evidence="12">M34</strain>
    </source>
</reference>
<dbReference type="InterPro" id="IPR005829">
    <property type="entry name" value="Sugar_transporter_CS"/>
</dbReference>
<feature type="transmembrane region" description="Helical" evidence="10">
    <location>
        <begin position="68"/>
        <end position="86"/>
    </location>
</feature>
<keyword evidence="7 10" id="KW-0472">Membrane</keyword>
<evidence type="ECO:0000256" key="10">
    <source>
        <dbReference type="SAM" id="Phobius"/>
    </source>
</evidence>
<proteinExistence type="inferred from homology"/>
<feature type="domain" description="Major facilitator superfamily (MFS) profile" evidence="11">
    <location>
        <begin position="24"/>
        <end position="488"/>
    </location>
</feature>
<dbReference type="AlphaFoldDB" id="A0A8H7TFY2"/>
<evidence type="ECO:0000256" key="7">
    <source>
        <dbReference type="ARBA" id="ARBA00023136"/>
    </source>
</evidence>
<keyword evidence="3 9" id="KW-0813">Transport</keyword>
<accession>A0A8H7TFY2</accession>
<dbReference type="GO" id="GO:0016020">
    <property type="term" value="C:membrane"/>
    <property type="evidence" value="ECO:0007669"/>
    <property type="project" value="UniProtKB-SubCell"/>
</dbReference>
<evidence type="ECO:0000256" key="1">
    <source>
        <dbReference type="ARBA" id="ARBA00004141"/>
    </source>
</evidence>
<protein>
    <recommendedName>
        <fullName evidence="8">Quinate transporter</fullName>
    </recommendedName>
</protein>
<evidence type="ECO:0000256" key="8">
    <source>
        <dbReference type="ARBA" id="ARBA00043213"/>
    </source>
</evidence>
<feature type="transmembrane region" description="Helical" evidence="10">
    <location>
        <begin position="98"/>
        <end position="117"/>
    </location>
</feature>
<dbReference type="PROSITE" id="PS00216">
    <property type="entry name" value="SUGAR_TRANSPORT_1"/>
    <property type="match status" value="1"/>
</dbReference>
<dbReference type="InterPro" id="IPR003663">
    <property type="entry name" value="Sugar/inositol_transpt"/>
</dbReference>
<dbReference type="PRINTS" id="PR00171">
    <property type="entry name" value="SUGRTRNSPORT"/>
</dbReference>
<evidence type="ECO:0000259" key="11">
    <source>
        <dbReference type="PROSITE" id="PS50850"/>
    </source>
</evidence>
<dbReference type="Pfam" id="PF00083">
    <property type="entry name" value="Sugar_tr"/>
    <property type="match status" value="1"/>
</dbReference>
<comment type="subcellular location">
    <subcellularLocation>
        <location evidence="1">Membrane</location>
        <topology evidence="1">Multi-pass membrane protein</topology>
    </subcellularLocation>
</comment>
<name>A0A8H7TFY2_9HELO</name>
<dbReference type="PANTHER" id="PTHR48022">
    <property type="entry name" value="PLASTIDIC GLUCOSE TRANSPORTER 4"/>
    <property type="match status" value="1"/>
</dbReference>
<feature type="transmembrane region" description="Helical" evidence="10">
    <location>
        <begin position="434"/>
        <end position="451"/>
    </location>
</feature>
<evidence type="ECO:0000256" key="4">
    <source>
        <dbReference type="ARBA" id="ARBA00022692"/>
    </source>
</evidence>
<dbReference type="SUPFAM" id="SSF103473">
    <property type="entry name" value="MFS general substrate transporter"/>
    <property type="match status" value="1"/>
</dbReference>
<dbReference type="PROSITE" id="PS00217">
    <property type="entry name" value="SUGAR_TRANSPORT_2"/>
    <property type="match status" value="1"/>
</dbReference>
<feature type="transmembrane region" description="Helical" evidence="10">
    <location>
        <begin position="192"/>
        <end position="214"/>
    </location>
</feature>
<evidence type="ECO:0000256" key="9">
    <source>
        <dbReference type="RuleBase" id="RU003346"/>
    </source>
</evidence>